<dbReference type="AlphaFoldDB" id="A0A8H4V8G3"/>
<dbReference type="Proteomes" id="UP000557566">
    <property type="component" value="Unassembled WGS sequence"/>
</dbReference>
<feature type="domain" description="Alginate lyase 2" evidence="1">
    <location>
        <begin position="35"/>
        <end position="252"/>
    </location>
</feature>
<dbReference type="InterPro" id="IPR013320">
    <property type="entry name" value="ConA-like_dom_sf"/>
</dbReference>
<comment type="caution">
    <text evidence="2">The sequence shown here is derived from an EMBL/GenBank/DDBJ whole genome shotgun (WGS) entry which is preliminary data.</text>
</comment>
<dbReference type="SUPFAM" id="SSF49899">
    <property type="entry name" value="Concanavalin A-like lectins/glucanases"/>
    <property type="match status" value="1"/>
</dbReference>
<sequence>MVSARGLVILPSTIYTALLSRPSTPDPKCAPGGNFDLSHWSLQLPTGSAKGINVIPSKDLQGCHGYSGPHFHTHRSSGLMVLEAPGNPDVTGCVTTQGSRHCRSELRETNPDGRNAAWSSSGTNVLEVTMAVTEADDGTFGTAIGQVFARSKPLAAIYYSQKGNMTVDVKPGPLGHDHIRGFPVAQVPLGQRFTFRLSFSDSILNVAVDGKEAPLNLPRWPADECSFKLGNYNQGRSGDQSVVQVAEITLKHASAASGRGRDSLLGMLGGPLAVFSFSLASYM</sequence>
<evidence type="ECO:0000313" key="2">
    <source>
        <dbReference type="EMBL" id="KAF4511847.1"/>
    </source>
</evidence>
<accession>A0A8H4V8G3</accession>
<dbReference type="Gene3D" id="2.60.120.200">
    <property type="match status" value="1"/>
</dbReference>
<keyword evidence="3" id="KW-1185">Reference proteome</keyword>
<organism evidence="2 3">
    <name type="scientific">Ophiocordyceps sinensis</name>
    <dbReference type="NCBI Taxonomy" id="72228"/>
    <lineage>
        <taxon>Eukaryota</taxon>
        <taxon>Fungi</taxon>
        <taxon>Dikarya</taxon>
        <taxon>Ascomycota</taxon>
        <taxon>Pezizomycotina</taxon>
        <taxon>Sordariomycetes</taxon>
        <taxon>Hypocreomycetidae</taxon>
        <taxon>Hypocreales</taxon>
        <taxon>Ophiocordycipitaceae</taxon>
        <taxon>Ophiocordyceps</taxon>
    </lineage>
</organism>
<dbReference type="OrthoDB" id="77013at2759"/>
<evidence type="ECO:0000313" key="3">
    <source>
        <dbReference type="Proteomes" id="UP000557566"/>
    </source>
</evidence>
<evidence type="ECO:0000259" key="1">
    <source>
        <dbReference type="Pfam" id="PF08787"/>
    </source>
</evidence>
<proteinExistence type="predicted"/>
<dbReference type="EMBL" id="JAAVMX010000002">
    <property type="protein sequence ID" value="KAF4511847.1"/>
    <property type="molecule type" value="Genomic_DNA"/>
</dbReference>
<name>A0A8H4V8G3_9HYPO</name>
<dbReference type="Pfam" id="PF08787">
    <property type="entry name" value="Alginate_lyase2"/>
    <property type="match status" value="1"/>
</dbReference>
<protein>
    <recommendedName>
        <fullName evidence="1">Alginate lyase 2 domain-containing protein</fullName>
    </recommendedName>
</protein>
<dbReference type="InterPro" id="IPR014895">
    <property type="entry name" value="Alginate_lyase_2"/>
</dbReference>
<gene>
    <name evidence="2" type="ORF">G6O67_001053</name>
</gene>
<reference evidence="2 3" key="1">
    <citation type="journal article" date="2020" name="Genome Biol. Evol.">
        <title>A new high-quality draft genome assembly of the Chinese cordyceps Ophiocordyceps sinensis.</title>
        <authorList>
            <person name="Shu R."/>
            <person name="Zhang J."/>
            <person name="Meng Q."/>
            <person name="Zhang H."/>
            <person name="Zhou G."/>
            <person name="Li M."/>
            <person name="Wu P."/>
            <person name="Zhao Y."/>
            <person name="Chen C."/>
            <person name="Qin Q."/>
        </authorList>
    </citation>
    <scope>NUCLEOTIDE SEQUENCE [LARGE SCALE GENOMIC DNA]</scope>
    <source>
        <strain evidence="2 3">IOZ07</strain>
    </source>
</reference>